<dbReference type="AlphaFoldDB" id="A0AAE8N0L3"/>
<dbReference type="GO" id="GO:0006355">
    <property type="term" value="P:regulation of DNA-templated transcription"/>
    <property type="evidence" value="ECO:0007669"/>
    <property type="project" value="InterPro"/>
</dbReference>
<dbReference type="FunFam" id="1.10.10.60:FF:000059">
    <property type="entry name" value="TGFB-induced factor homeobox 1"/>
    <property type="match status" value="1"/>
</dbReference>
<evidence type="ECO:0000256" key="3">
    <source>
        <dbReference type="ARBA" id="ARBA00023125"/>
    </source>
</evidence>
<feature type="compositionally biased region" description="Polar residues" evidence="9">
    <location>
        <begin position="28"/>
        <end position="37"/>
    </location>
</feature>
<feature type="compositionally biased region" description="Basic and acidic residues" evidence="9">
    <location>
        <begin position="136"/>
        <end position="145"/>
    </location>
</feature>
<sequence>MSMLAMAAPSPHVSFTRDYPWEGPRTLTDFSPQQSEKISLPSIRQAFPELQLRIPSPQESSARGSPTTTSPTTGFGGTSTPLEYTHSPNSNKRRRYSIEDERTPASDSWAGSAQSSPYLTSGAVLSSPPIVNLPERSGERIERSRQNLPSMALPPHIAYERDHQQPMLRVKSRSQDDYTTAPPQAGPVSAPPLKAPHHAPPQFRPNPYPYQQQFHHPTRVQSMSMGSVYPFDRHYAPVAAYTPTHYHPDFVRYGDMSQVAGGDTRQRKRRGNLPKETTDKLRAWFVAHLHHPYPTEDEKQELMRQTGLQMNQISNWFINARRRQLPTMINNARAESDALHSRGGTNSQDGKIIPSTERSDFEKNGSPTPISDTESNSYDDGRKIRGGHVTRGSV</sequence>
<dbReference type="Pfam" id="PF05920">
    <property type="entry name" value="Homeobox_KN"/>
    <property type="match status" value="1"/>
</dbReference>
<dbReference type="InterPro" id="IPR001356">
    <property type="entry name" value="HD"/>
</dbReference>
<evidence type="ECO:0000256" key="7">
    <source>
        <dbReference type="ARBA" id="ARBA00038021"/>
    </source>
</evidence>
<dbReference type="InterPro" id="IPR008422">
    <property type="entry name" value="KN_HD"/>
</dbReference>
<evidence type="ECO:0000313" key="12">
    <source>
        <dbReference type="Proteomes" id="UP001187682"/>
    </source>
</evidence>
<keyword evidence="4 8" id="KW-0371">Homeobox</keyword>
<evidence type="ECO:0000256" key="9">
    <source>
        <dbReference type="SAM" id="MobiDB-lite"/>
    </source>
</evidence>
<keyword evidence="6 8" id="KW-0539">Nucleus</keyword>
<evidence type="ECO:0000256" key="1">
    <source>
        <dbReference type="ARBA" id="ARBA00004123"/>
    </source>
</evidence>
<evidence type="ECO:0000259" key="10">
    <source>
        <dbReference type="PROSITE" id="PS50071"/>
    </source>
</evidence>
<comment type="similarity">
    <text evidence="7">Belongs to the TALE/TGIF homeobox family.</text>
</comment>
<dbReference type="InterPro" id="IPR009057">
    <property type="entry name" value="Homeodomain-like_sf"/>
</dbReference>
<feature type="compositionally biased region" description="Polar residues" evidence="9">
    <location>
        <begin position="365"/>
        <end position="378"/>
    </location>
</feature>
<evidence type="ECO:0000256" key="5">
    <source>
        <dbReference type="ARBA" id="ARBA00023163"/>
    </source>
</evidence>
<protein>
    <recommendedName>
        <fullName evidence="10">Homeobox domain-containing protein</fullName>
    </recommendedName>
</protein>
<dbReference type="SUPFAM" id="SSF46689">
    <property type="entry name" value="Homeodomain-like"/>
    <property type="match status" value="1"/>
</dbReference>
<keyword evidence="2" id="KW-0805">Transcription regulation</keyword>
<reference evidence="11" key="1">
    <citation type="submission" date="2018-03" db="EMBL/GenBank/DDBJ databases">
        <authorList>
            <person name="Guldener U."/>
        </authorList>
    </citation>
    <scope>NUCLEOTIDE SEQUENCE</scope>
</reference>
<feature type="domain" description="Homeobox" evidence="10">
    <location>
        <begin position="264"/>
        <end position="327"/>
    </location>
</feature>
<feature type="DNA-binding region" description="Homeobox" evidence="8">
    <location>
        <begin position="266"/>
        <end position="328"/>
    </location>
</feature>
<evidence type="ECO:0000256" key="2">
    <source>
        <dbReference type="ARBA" id="ARBA00023015"/>
    </source>
</evidence>
<organism evidence="11 12">
    <name type="scientific">Cephalotrichum gorgonifer</name>
    <dbReference type="NCBI Taxonomy" id="2041049"/>
    <lineage>
        <taxon>Eukaryota</taxon>
        <taxon>Fungi</taxon>
        <taxon>Dikarya</taxon>
        <taxon>Ascomycota</taxon>
        <taxon>Pezizomycotina</taxon>
        <taxon>Sordariomycetes</taxon>
        <taxon>Hypocreomycetidae</taxon>
        <taxon>Microascales</taxon>
        <taxon>Microascaceae</taxon>
        <taxon>Cephalotrichum</taxon>
    </lineage>
</organism>
<feature type="compositionally biased region" description="Low complexity" evidence="9">
    <location>
        <begin position="64"/>
        <end position="81"/>
    </location>
</feature>
<keyword evidence="3 8" id="KW-0238">DNA-binding</keyword>
<dbReference type="CDD" id="cd00086">
    <property type="entry name" value="homeodomain"/>
    <property type="match status" value="1"/>
</dbReference>
<feature type="region of interest" description="Disordered" evidence="9">
    <location>
        <begin position="336"/>
        <end position="394"/>
    </location>
</feature>
<dbReference type="GO" id="GO:0003677">
    <property type="term" value="F:DNA binding"/>
    <property type="evidence" value="ECO:0007669"/>
    <property type="project" value="UniProtKB-UniRule"/>
</dbReference>
<evidence type="ECO:0000256" key="8">
    <source>
        <dbReference type="PROSITE-ProRule" id="PRU00108"/>
    </source>
</evidence>
<evidence type="ECO:0000313" key="11">
    <source>
        <dbReference type="EMBL" id="SPO02813.1"/>
    </source>
</evidence>
<proteinExistence type="inferred from homology"/>
<comment type="subcellular location">
    <subcellularLocation>
        <location evidence="1 8">Nucleus</location>
    </subcellularLocation>
</comment>
<gene>
    <name evidence="11" type="ORF">DNG_05488</name>
</gene>
<feature type="compositionally biased region" description="Pro residues" evidence="9">
    <location>
        <begin position="189"/>
        <end position="205"/>
    </location>
</feature>
<dbReference type="Proteomes" id="UP001187682">
    <property type="component" value="Unassembled WGS sequence"/>
</dbReference>
<feature type="region of interest" description="Disordered" evidence="9">
    <location>
        <begin position="1"/>
        <end position="154"/>
    </location>
</feature>
<dbReference type="PROSITE" id="PS50071">
    <property type="entry name" value="HOMEOBOX_2"/>
    <property type="match status" value="1"/>
</dbReference>
<dbReference type="SMART" id="SM00389">
    <property type="entry name" value="HOX"/>
    <property type="match status" value="1"/>
</dbReference>
<dbReference type="EMBL" id="ONZQ02000007">
    <property type="protein sequence ID" value="SPO02813.1"/>
    <property type="molecule type" value="Genomic_DNA"/>
</dbReference>
<feature type="compositionally biased region" description="Polar residues" evidence="9">
    <location>
        <begin position="105"/>
        <end position="119"/>
    </location>
</feature>
<comment type="caution">
    <text evidence="11">The sequence shown here is derived from an EMBL/GenBank/DDBJ whole genome shotgun (WGS) entry which is preliminary data.</text>
</comment>
<evidence type="ECO:0000256" key="6">
    <source>
        <dbReference type="ARBA" id="ARBA00023242"/>
    </source>
</evidence>
<dbReference type="Gene3D" id="1.10.10.60">
    <property type="entry name" value="Homeodomain-like"/>
    <property type="match status" value="1"/>
</dbReference>
<keyword evidence="12" id="KW-1185">Reference proteome</keyword>
<feature type="region of interest" description="Disordered" evidence="9">
    <location>
        <begin position="166"/>
        <end position="205"/>
    </location>
</feature>
<evidence type="ECO:0000256" key="4">
    <source>
        <dbReference type="ARBA" id="ARBA00023155"/>
    </source>
</evidence>
<dbReference type="PANTHER" id="PTHR11850">
    <property type="entry name" value="HOMEOBOX PROTEIN TRANSCRIPTION FACTORS"/>
    <property type="match status" value="1"/>
</dbReference>
<dbReference type="GO" id="GO:0005634">
    <property type="term" value="C:nucleus"/>
    <property type="evidence" value="ECO:0007669"/>
    <property type="project" value="UniProtKB-SubCell"/>
</dbReference>
<keyword evidence="5" id="KW-0804">Transcription</keyword>
<accession>A0AAE8N0L3</accession>
<dbReference type="InterPro" id="IPR050224">
    <property type="entry name" value="TALE_homeobox"/>
</dbReference>
<name>A0AAE8N0L3_9PEZI</name>